<evidence type="ECO:0000313" key="3">
    <source>
        <dbReference type="EnsemblMetazoa" id="Aqu2.1.39948_001"/>
    </source>
</evidence>
<dbReference type="STRING" id="400682.A0A1X7VKG3"/>
<sequence>MSSQEESASSLNKPTRHFPVPVTSKDVTTPDEETRSLQPPTTREQPQAVHESTPHKPPPTAKVAPLVGGSSSAAIITSQRSTTPHEGTSVVGTPRRKGNKLDVLSSSFSCVSLSPTRTGGGSERSSPVKELLHADRMRNLMSLLTEKSQIIEKQKNTITRLQQDCKKKDSQLRLLTLPQANEGNVGGEANVGLSAPVKLDILSRKLDEAYYELEKAKSESDVMRDKISDKDSHISQLETDADRYKAKIKLLEDKIVKLEGYLGNTPTMEEHYSMKEQVTELHSQNILLSERLREKEDKIMAQIDELRDKETMLREMSINIRDLKQDNSDLRLQCETSDRRLVELHSDISQYKIELMKSKQQITELEEKNRQDLRDMRERHKLRFQEATAKLKEQYKTVTKRNRQLELQLLKNSDVMTALNNELKLSQGTVADLKSSFGDLVKQNQILMEKNYGLQEPPEVGRSGIVSVSPVSDGSDESLQALSQEVSQCVEEVDSLVSLASSIFEGKEPDMSLLLGGGATGNGDHKTDSELDPARKYEQQLTQVQKNRKEIERLREKVTDHFASKVANECHLQ</sequence>
<accession>A0A1X7VKG3</accession>
<feature type="compositionally biased region" description="Polar residues" evidence="2">
    <location>
        <begin position="1"/>
        <end position="13"/>
    </location>
</feature>
<feature type="compositionally biased region" description="Polar residues" evidence="2">
    <location>
        <begin position="69"/>
        <end position="86"/>
    </location>
</feature>
<evidence type="ECO:0000256" key="2">
    <source>
        <dbReference type="SAM" id="MobiDB-lite"/>
    </source>
</evidence>
<dbReference type="KEGG" id="aqu:100640103"/>
<dbReference type="PANTHER" id="PTHR31075:SF4">
    <property type="entry name" value="CENTROSOMAL PROTEIN OF 85 KDA"/>
    <property type="match status" value="1"/>
</dbReference>
<keyword evidence="1" id="KW-0175">Coiled coil</keyword>
<reference evidence="3" key="2">
    <citation type="submission" date="2017-05" db="UniProtKB">
        <authorList>
            <consortium name="EnsemblMetazoa"/>
        </authorList>
    </citation>
    <scope>IDENTIFICATION</scope>
</reference>
<reference evidence="4" key="1">
    <citation type="journal article" date="2010" name="Nature">
        <title>The Amphimedon queenslandica genome and the evolution of animal complexity.</title>
        <authorList>
            <person name="Srivastava M."/>
            <person name="Simakov O."/>
            <person name="Chapman J."/>
            <person name="Fahey B."/>
            <person name="Gauthier M.E."/>
            <person name="Mitros T."/>
            <person name="Richards G.S."/>
            <person name="Conaco C."/>
            <person name="Dacre M."/>
            <person name="Hellsten U."/>
            <person name="Larroux C."/>
            <person name="Putnam N.H."/>
            <person name="Stanke M."/>
            <person name="Adamska M."/>
            <person name="Darling A."/>
            <person name="Degnan S.M."/>
            <person name="Oakley T.H."/>
            <person name="Plachetzki D.C."/>
            <person name="Zhai Y."/>
            <person name="Adamski M."/>
            <person name="Calcino A."/>
            <person name="Cummins S.F."/>
            <person name="Goodstein D.M."/>
            <person name="Harris C."/>
            <person name="Jackson D.J."/>
            <person name="Leys S.P."/>
            <person name="Shu S."/>
            <person name="Woodcroft B.J."/>
            <person name="Vervoort M."/>
            <person name="Kosik K.S."/>
            <person name="Manning G."/>
            <person name="Degnan B.M."/>
            <person name="Rokhsar D.S."/>
        </authorList>
    </citation>
    <scope>NUCLEOTIDE SEQUENCE [LARGE SCALE GENOMIC DNA]</scope>
</reference>
<dbReference type="OrthoDB" id="5972981at2759"/>
<feature type="coiled-coil region" evidence="1">
    <location>
        <begin position="199"/>
        <end position="261"/>
    </location>
</feature>
<dbReference type="InParanoid" id="A0A1X7VKG3"/>
<organism evidence="3">
    <name type="scientific">Amphimedon queenslandica</name>
    <name type="common">Sponge</name>
    <dbReference type="NCBI Taxonomy" id="400682"/>
    <lineage>
        <taxon>Eukaryota</taxon>
        <taxon>Metazoa</taxon>
        <taxon>Porifera</taxon>
        <taxon>Demospongiae</taxon>
        <taxon>Heteroscleromorpha</taxon>
        <taxon>Haplosclerida</taxon>
        <taxon>Niphatidae</taxon>
        <taxon>Amphimedon</taxon>
    </lineage>
</organism>
<feature type="coiled-coil region" evidence="1">
    <location>
        <begin position="144"/>
        <end position="171"/>
    </location>
</feature>
<feature type="region of interest" description="Disordered" evidence="2">
    <location>
        <begin position="1"/>
        <end position="98"/>
    </location>
</feature>
<gene>
    <name evidence="3" type="primary">100640103</name>
</gene>
<dbReference type="GO" id="GO:0005813">
    <property type="term" value="C:centrosome"/>
    <property type="evidence" value="ECO:0007669"/>
    <property type="project" value="TreeGrafter"/>
</dbReference>
<dbReference type="Gene3D" id="1.10.287.1490">
    <property type="match status" value="1"/>
</dbReference>
<dbReference type="EnsemblMetazoa" id="Aqu2.1.39948_001">
    <property type="protein sequence ID" value="Aqu2.1.39948_001"/>
    <property type="gene ID" value="Aqu2.1.39948"/>
</dbReference>
<dbReference type="Proteomes" id="UP000007879">
    <property type="component" value="Unassembled WGS sequence"/>
</dbReference>
<feature type="compositionally biased region" description="Polar residues" evidence="2">
    <location>
        <begin position="36"/>
        <end position="45"/>
    </location>
</feature>
<dbReference type="EnsemblMetazoa" id="XM_019993103.1">
    <property type="protein sequence ID" value="XP_019848662.1"/>
    <property type="gene ID" value="LOC100640103"/>
</dbReference>
<keyword evidence="4" id="KW-1185">Reference proteome</keyword>
<feature type="coiled-coil region" evidence="1">
    <location>
        <begin position="289"/>
        <end position="408"/>
    </location>
</feature>
<evidence type="ECO:0000313" key="4">
    <source>
        <dbReference type="Proteomes" id="UP000007879"/>
    </source>
</evidence>
<evidence type="ECO:0000256" key="1">
    <source>
        <dbReference type="SAM" id="Coils"/>
    </source>
</evidence>
<dbReference type="OMA" id="ANECHLQ"/>
<dbReference type="InterPro" id="IPR040210">
    <property type="entry name" value="Cep85/Cep85L"/>
</dbReference>
<dbReference type="PANTHER" id="PTHR31075">
    <property type="entry name" value="CENTROSOMAL PROTEIN OF 85 KDA"/>
    <property type="match status" value="1"/>
</dbReference>
<name>A0A1X7VKG3_AMPQE</name>
<proteinExistence type="predicted"/>
<dbReference type="AlphaFoldDB" id="A0A1X7VKG3"/>
<protein>
    <submittedName>
        <fullName evidence="3">Uncharacterized protein</fullName>
    </submittedName>
</protein>
<feature type="coiled-coil region" evidence="1">
    <location>
        <begin position="534"/>
        <end position="561"/>
    </location>
</feature>